<name>A0A511R285_9DEIN</name>
<protein>
    <recommendedName>
        <fullName evidence="1">Cyclic nucleotide-binding domain-containing protein</fullName>
    </recommendedName>
</protein>
<dbReference type="SMART" id="SM00100">
    <property type="entry name" value="cNMP"/>
    <property type="match status" value="1"/>
</dbReference>
<dbReference type="Gene3D" id="2.60.120.10">
    <property type="entry name" value="Jelly Rolls"/>
    <property type="match status" value="1"/>
</dbReference>
<evidence type="ECO:0000259" key="1">
    <source>
        <dbReference type="PROSITE" id="PS50042"/>
    </source>
</evidence>
<dbReference type="OrthoDB" id="290916at2"/>
<dbReference type="CDD" id="cd00038">
    <property type="entry name" value="CAP_ED"/>
    <property type="match status" value="1"/>
</dbReference>
<dbReference type="InterPro" id="IPR000595">
    <property type="entry name" value="cNMP-bd_dom"/>
</dbReference>
<evidence type="ECO:0000313" key="2">
    <source>
        <dbReference type="EMBL" id="GEM83096.1"/>
    </source>
</evidence>
<dbReference type="Proteomes" id="UP000321197">
    <property type="component" value="Unassembled WGS sequence"/>
</dbReference>
<dbReference type="AlphaFoldDB" id="A0A511R285"/>
<dbReference type="Pfam" id="PF00027">
    <property type="entry name" value="cNMP_binding"/>
    <property type="match status" value="1"/>
</dbReference>
<evidence type="ECO:0000313" key="3">
    <source>
        <dbReference type="Proteomes" id="UP000321197"/>
    </source>
</evidence>
<feature type="domain" description="Cyclic nucleotide-binding" evidence="1">
    <location>
        <begin position="15"/>
        <end position="116"/>
    </location>
</feature>
<dbReference type="InterPro" id="IPR018490">
    <property type="entry name" value="cNMP-bd_dom_sf"/>
</dbReference>
<accession>A0A511R285</accession>
<dbReference type="InterPro" id="IPR014710">
    <property type="entry name" value="RmlC-like_jellyroll"/>
</dbReference>
<sequence>MSKAGLEHYLGEHPFFRGMRPKDLAWLAELAEPLALEVGDYLYREGDESKDFYLIQEGLVRLEIHTPGRGELVIQTLGPGEVLGWSVMLPETRKTFDARIFQATRLLAFDAAAVRKHSEEDHHFGYELCKRFSRVIGERLQATRLRLLDLYGQPH</sequence>
<organism evidence="2 3">
    <name type="scientific">Meiothermus hypogaeus NBRC 106114</name>
    <dbReference type="NCBI Taxonomy" id="1227553"/>
    <lineage>
        <taxon>Bacteria</taxon>
        <taxon>Thermotogati</taxon>
        <taxon>Deinococcota</taxon>
        <taxon>Deinococci</taxon>
        <taxon>Thermales</taxon>
        <taxon>Thermaceae</taxon>
        <taxon>Meiothermus</taxon>
    </lineage>
</organism>
<dbReference type="PROSITE" id="PS50042">
    <property type="entry name" value="CNMP_BINDING_3"/>
    <property type="match status" value="1"/>
</dbReference>
<proteinExistence type="predicted"/>
<comment type="caution">
    <text evidence="2">The sequence shown here is derived from an EMBL/GenBank/DDBJ whole genome shotgun (WGS) entry which is preliminary data.</text>
</comment>
<reference evidence="2 3" key="1">
    <citation type="submission" date="2019-07" db="EMBL/GenBank/DDBJ databases">
        <title>Whole genome shotgun sequence of Meiothermus hypogaeus NBRC 106114.</title>
        <authorList>
            <person name="Hosoyama A."/>
            <person name="Uohara A."/>
            <person name="Ohji S."/>
            <person name="Ichikawa N."/>
        </authorList>
    </citation>
    <scope>NUCLEOTIDE SEQUENCE [LARGE SCALE GENOMIC DNA]</scope>
    <source>
        <strain evidence="2 3">NBRC 106114</strain>
    </source>
</reference>
<dbReference type="EMBL" id="BJXL01000031">
    <property type="protein sequence ID" value="GEM83096.1"/>
    <property type="molecule type" value="Genomic_DNA"/>
</dbReference>
<dbReference type="SUPFAM" id="SSF51206">
    <property type="entry name" value="cAMP-binding domain-like"/>
    <property type="match status" value="1"/>
</dbReference>
<gene>
    <name evidence="2" type="ORF">MHY01S_12620</name>
</gene>
<dbReference type="RefSeq" id="WP_119341113.1">
    <property type="nucleotide sequence ID" value="NZ_BJXL01000031.1"/>
</dbReference>